<evidence type="ECO:0000313" key="5">
    <source>
        <dbReference type="EMBL" id="GEL19758.1"/>
    </source>
</evidence>
<dbReference type="Pfam" id="PF01638">
    <property type="entry name" value="HxlR"/>
    <property type="match status" value="1"/>
</dbReference>
<dbReference type="Gene3D" id="1.10.10.10">
    <property type="entry name" value="Winged helix-like DNA-binding domain superfamily/Winged helix DNA-binding domain"/>
    <property type="match status" value="1"/>
</dbReference>
<dbReference type="SUPFAM" id="SSF55718">
    <property type="entry name" value="SCP-like"/>
    <property type="match status" value="1"/>
</dbReference>
<dbReference type="InterPro" id="IPR036527">
    <property type="entry name" value="SCP2_sterol-bd_dom_sf"/>
</dbReference>
<dbReference type="PROSITE" id="PS51118">
    <property type="entry name" value="HTH_HXLR"/>
    <property type="match status" value="1"/>
</dbReference>
<dbReference type="GO" id="GO:0003677">
    <property type="term" value="F:DNA binding"/>
    <property type="evidence" value="ECO:0007669"/>
    <property type="project" value="UniProtKB-KW"/>
</dbReference>
<dbReference type="STRING" id="1123024.GCA_000423625_03123"/>
<evidence type="ECO:0000313" key="6">
    <source>
        <dbReference type="Proteomes" id="UP000321328"/>
    </source>
</evidence>
<dbReference type="AlphaFoldDB" id="A0A511D9Y1"/>
<reference evidence="5 6" key="1">
    <citation type="submission" date="2019-07" db="EMBL/GenBank/DDBJ databases">
        <title>Whole genome shotgun sequence of Pseudonocardia asaccharolytica NBRC 16224.</title>
        <authorList>
            <person name="Hosoyama A."/>
            <person name="Uohara A."/>
            <person name="Ohji S."/>
            <person name="Ichikawa N."/>
        </authorList>
    </citation>
    <scope>NUCLEOTIDE SEQUENCE [LARGE SCALE GENOMIC DNA]</scope>
    <source>
        <strain evidence="5 6">NBRC 16224</strain>
    </source>
</reference>
<dbReference type="PANTHER" id="PTHR33204:SF18">
    <property type="entry name" value="TRANSCRIPTIONAL REGULATORY PROTEIN"/>
    <property type="match status" value="1"/>
</dbReference>
<keyword evidence="6" id="KW-1185">Reference proteome</keyword>
<dbReference type="InterPro" id="IPR036390">
    <property type="entry name" value="WH_DNA-bd_sf"/>
</dbReference>
<dbReference type="RefSeq" id="WP_028930760.1">
    <property type="nucleotide sequence ID" value="NZ_AUII01000014.1"/>
</dbReference>
<dbReference type="Proteomes" id="UP000321328">
    <property type="component" value="Unassembled WGS sequence"/>
</dbReference>
<dbReference type="SMART" id="SM00418">
    <property type="entry name" value="HTH_ARSR"/>
    <property type="match status" value="1"/>
</dbReference>
<dbReference type="InterPro" id="IPR036388">
    <property type="entry name" value="WH-like_DNA-bd_sf"/>
</dbReference>
<keyword evidence="3" id="KW-0804">Transcription</keyword>
<organism evidence="5 6">
    <name type="scientific">Pseudonocardia asaccharolytica DSM 44247 = NBRC 16224</name>
    <dbReference type="NCBI Taxonomy" id="1123024"/>
    <lineage>
        <taxon>Bacteria</taxon>
        <taxon>Bacillati</taxon>
        <taxon>Actinomycetota</taxon>
        <taxon>Actinomycetes</taxon>
        <taxon>Pseudonocardiales</taxon>
        <taxon>Pseudonocardiaceae</taxon>
        <taxon>Pseudonocardia</taxon>
    </lineage>
</organism>
<evidence type="ECO:0000256" key="3">
    <source>
        <dbReference type="ARBA" id="ARBA00023163"/>
    </source>
</evidence>
<dbReference type="InterPro" id="IPR001845">
    <property type="entry name" value="HTH_ArsR_DNA-bd_dom"/>
</dbReference>
<evidence type="ECO:0000259" key="4">
    <source>
        <dbReference type="PROSITE" id="PS51118"/>
    </source>
</evidence>
<protein>
    <submittedName>
        <fullName evidence="5">HxlR family transcriptional regulator</fullName>
    </submittedName>
</protein>
<sequence length="232" mass="26139">MGSRYGQFCPVAKAMELLDERWTLLVIRELVCGSRHFNELRRGVPRMSPALLSKRLQRLIRAGLVERRPRGNRVDYVLTEAGRELQPIVDALGTWGTRWIGELGDEDLDPHLLLWDMHRNVDHAVVPGGRAVVWFVFTDAAVPNREWWLVITPDEVDVCDSDPGYPVTVGVETTLRRLVEIWRGDVDWAAAVRAGEVVLDGPPSIRRTLPGWFTLSAYAGVPRTGRATVRLA</sequence>
<feature type="domain" description="HTH hxlR-type" evidence="4">
    <location>
        <begin position="9"/>
        <end position="104"/>
    </location>
</feature>
<dbReference type="GO" id="GO:0003700">
    <property type="term" value="F:DNA-binding transcription factor activity"/>
    <property type="evidence" value="ECO:0007669"/>
    <property type="project" value="InterPro"/>
</dbReference>
<dbReference type="InterPro" id="IPR011991">
    <property type="entry name" value="ArsR-like_HTH"/>
</dbReference>
<dbReference type="EMBL" id="BJVI01000045">
    <property type="protein sequence ID" value="GEL19758.1"/>
    <property type="molecule type" value="Genomic_DNA"/>
</dbReference>
<dbReference type="OrthoDB" id="9792527at2"/>
<dbReference type="PANTHER" id="PTHR33204">
    <property type="entry name" value="TRANSCRIPTIONAL REGULATOR, MARR FAMILY"/>
    <property type="match status" value="1"/>
</dbReference>
<evidence type="ECO:0000256" key="1">
    <source>
        <dbReference type="ARBA" id="ARBA00023015"/>
    </source>
</evidence>
<keyword evidence="2" id="KW-0238">DNA-binding</keyword>
<evidence type="ECO:0000256" key="2">
    <source>
        <dbReference type="ARBA" id="ARBA00023125"/>
    </source>
</evidence>
<dbReference type="InterPro" id="IPR002577">
    <property type="entry name" value="HTH_HxlR"/>
</dbReference>
<keyword evidence="1" id="KW-0805">Transcription regulation</keyword>
<name>A0A511D9Y1_9PSEU</name>
<dbReference type="CDD" id="cd00090">
    <property type="entry name" value="HTH_ARSR"/>
    <property type="match status" value="1"/>
</dbReference>
<dbReference type="SUPFAM" id="SSF46785">
    <property type="entry name" value="Winged helix' DNA-binding domain"/>
    <property type="match status" value="1"/>
</dbReference>
<comment type="caution">
    <text evidence="5">The sequence shown here is derived from an EMBL/GenBank/DDBJ whole genome shotgun (WGS) entry which is preliminary data.</text>
</comment>
<accession>A0A511D9Y1</accession>
<proteinExistence type="predicted"/>
<gene>
    <name evidence="5" type="ORF">PA7_35950</name>
</gene>